<evidence type="ECO:0000313" key="6">
    <source>
        <dbReference type="Proteomes" id="UP000188324"/>
    </source>
</evidence>
<dbReference type="GO" id="GO:0016020">
    <property type="term" value="C:membrane"/>
    <property type="evidence" value="ECO:0007669"/>
    <property type="project" value="InterPro"/>
</dbReference>
<sequence length="1272" mass="135586">MIDRTKMVGKGLAIALGLSLIVVPMASAAPPPPIVVEDFESGLPQGQDGSVAVGYNTFQDPNSTVSLTTTDAPPAPVPGAAAANTVAQLVVDVVSYAGFTHSLTNETADQWVPEDWSAYEGISFWMYGNNSGTSLFVDVLDNRTDPAGDRDDAERFSVAFVDDFTGWQLKEFPFASMSRKDIGNGAPNDGFGLTEIHGWALGSITTDAPQTYYVDDVTVYGEAPERALTAGFSAINYSVVEGQSATITVRLSKPADTEVGVSYRTSIGYAVADEDYTPVEGRLIFAPGETQKTFSVATLDDAKHQGDRAFQVELFDFLEGLGIGQPPVARVLITDDESVDPTLIEDFESEPFLWSAESGDIERVVLQPDDADAQPGQTAAEGVLRASGDATFGRKFAGAQDWSSSETMQFWYYGRGDGSEVDVTLTNSAFTNQEPADWPLVWSDEFDGAAGTLPNTDLWRPEIGDGTVKGIPGWGNDERQYYTFDPENVAMDGDGNLAITVRRADGGEYLCYYGSCEYTSARLITQDRYEVQYGRIEARVEVPTGGGLWPAFWMLDTDIDEVAWPQSGEIDVMEHVGRLPNEIFGTLHGPGYSGGQSYGRWVDTGAPVAGEFHTYAIDWMPDRITWLFDGEPFFTATPDDPFLEGKEWVYNDPFFLLMNVAIGGNFGGTIDPDLELPASTLFDYVRVYQPTTVDNDYTASFTDSAAGWQLVTVPFASFEGEGALDRTAISAIRFDAGQGAPIMLDQLKLSCADNPVVTTASDSGAGSLRAAVNSACAGSTITFDDALAGETIRLTSGPIVFNKALTVDASDASDVTVSGTDRDRVFIVEANGEVTIHNLAVTDGQAYQLGGGILNNGALTLDTVAVHGNTMTTDNGDFWQGGGGIYTGEGGTLTLVDSTVADNHADWSGGGIYGFLGSTTTIVNSTISGNSSNDTGGAIRTAGDLSIVNSTISGNSAAGWHGGAIFHTDAALVIDHSTITDNRGPDAAPSAIFLGTWTDTRPTLDLSNSIVAGNPGYACELYASGGTVVATSGGGNVLQDDTCKPAESDVVTDDAGLEPLADNGGPTLTHALIAASPALNAAGESDLSEDQRGLPRPSGAAADAGAYEVQVVTPTPTPTPTPSEPTTPVFVPTAPYTKPGLHTINGRQWSTTCETYSQTQRCRTEIWASVVKRTGNTFTIERGWAFNNLTYLPYMTRAQWATNPLGHNGQWTAADGTKWRTECDTPATGGNGCRTYRWTTVYNAVKSEKTGRYDFTQENKWVVNNIVMFKAN</sequence>
<dbReference type="Pfam" id="PF13229">
    <property type="entry name" value="Beta_helix"/>
    <property type="match status" value="1"/>
</dbReference>
<gene>
    <name evidence="5" type="ORF">RPIT_00140</name>
</gene>
<dbReference type="KEGG" id="tfl:RPIT_00140"/>
<dbReference type="SMART" id="SM00237">
    <property type="entry name" value="Calx_beta"/>
    <property type="match status" value="1"/>
</dbReference>
<dbReference type="GO" id="GO:0030245">
    <property type="term" value="P:cellulose catabolic process"/>
    <property type="evidence" value="ECO:0007669"/>
    <property type="project" value="InterPro"/>
</dbReference>
<dbReference type="Pfam" id="PF03160">
    <property type="entry name" value="Calx-beta"/>
    <property type="match status" value="1"/>
</dbReference>
<dbReference type="InterPro" id="IPR059226">
    <property type="entry name" value="Choice_anch_Q_dom"/>
</dbReference>
<dbReference type="Proteomes" id="UP000188324">
    <property type="component" value="Chromosome"/>
</dbReference>
<dbReference type="Gene3D" id="2.60.40.2030">
    <property type="match status" value="1"/>
</dbReference>
<dbReference type="GO" id="GO:0007154">
    <property type="term" value="P:cell communication"/>
    <property type="evidence" value="ECO:0007669"/>
    <property type="project" value="InterPro"/>
</dbReference>
<dbReference type="RefSeq" id="WP_162274447.1">
    <property type="nucleotide sequence ID" value="NZ_CP019605.1"/>
</dbReference>
<name>A0A1Q2CBE4_9ACTN</name>
<proteinExistence type="inferred from homology"/>
<dbReference type="Pfam" id="PF03425">
    <property type="entry name" value="CBM_11"/>
    <property type="match status" value="1"/>
</dbReference>
<keyword evidence="2" id="KW-0732">Signal</keyword>
<keyword evidence="4" id="KW-0106">Calcium</keyword>
<dbReference type="SUPFAM" id="SSF49899">
    <property type="entry name" value="Concanavalin A-like lectins/glucanases"/>
    <property type="match status" value="1"/>
</dbReference>
<dbReference type="InterPro" id="IPR012332">
    <property type="entry name" value="Autotransporter_pectin_lyase_C"/>
</dbReference>
<dbReference type="InterPro" id="IPR000757">
    <property type="entry name" value="Beta-glucanase-like"/>
</dbReference>
<keyword evidence="3" id="KW-0677">Repeat</keyword>
<dbReference type="PROSITE" id="PS51762">
    <property type="entry name" value="GH16_2"/>
    <property type="match status" value="1"/>
</dbReference>
<dbReference type="PANTHER" id="PTHR10963:SF55">
    <property type="entry name" value="GLYCOSIDE HYDROLASE FAMILY 16 PROTEIN"/>
    <property type="match status" value="1"/>
</dbReference>
<dbReference type="SUPFAM" id="SSF141072">
    <property type="entry name" value="CalX-like"/>
    <property type="match status" value="1"/>
</dbReference>
<dbReference type="InterPro" id="IPR050546">
    <property type="entry name" value="Glycosyl_Hydrlase_16"/>
</dbReference>
<reference evidence="5 6" key="1">
    <citation type="journal article" date="2016" name="Int. J. Syst. Evol. Microbiol.">
        <title>Tessaracoccus flavus sp. nov., isolated from the drainage system of a lindane-producing factory.</title>
        <authorList>
            <person name="Kumari R."/>
            <person name="Singh P."/>
            <person name="Schumann P."/>
            <person name="Lal R."/>
        </authorList>
    </citation>
    <scope>NUCLEOTIDE SEQUENCE [LARGE SCALE GENOMIC DNA]</scope>
    <source>
        <strain evidence="5 6">RP1T</strain>
    </source>
</reference>
<dbReference type="EMBL" id="CP019605">
    <property type="protein sequence ID" value="AQP43426.1"/>
    <property type="molecule type" value="Genomic_DNA"/>
</dbReference>
<dbReference type="Gene3D" id="2.160.20.20">
    <property type="match status" value="1"/>
</dbReference>
<dbReference type="InterPro" id="IPR011050">
    <property type="entry name" value="Pectin_lyase_fold/virulence"/>
</dbReference>
<dbReference type="InterPro" id="IPR005087">
    <property type="entry name" value="CBM11"/>
</dbReference>
<protein>
    <submittedName>
        <fullName evidence="5">Uncharacterized protein</fullName>
    </submittedName>
</protein>
<dbReference type="PANTHER" id="PTHR10963">
    <property type="entry name" value="GLYCOSYL HYDROLASE-RELATED"/>
    <property type="match status" value="1"/>
</dbReference>
<dbReference type="SUPFAM" id="SSF49785">
    <property type="entry name" value="Galactose-binding domain-like"/>
    <property type="match status" value="1"/>
</dbReference>
<evidence type="ECO:0000256" key="1">
    <source>
        <dbReference type="ARBA" id="ARBA00006865"/>
    </source>
</evidence>
<organism evidence="5 6">
    <name type="scientific">Tessaracoccus flavus</name>
    <dbReference type="NCBI Taxonomy" id="1610493"/>
    <lineage>
        <taxon>Bacteria</taxon>
        <taxon>Bacillati</taxon>
        <taxon>Actinomycetota</taxon>
        <taxon>Actinomycetes</taxon>
        <taxon>Propionibacteriales</taxon>
        <taxon>Propionibacteriaceae</taxon>
        <taxon>Tessaracoccus</taxon>
    </lineage>
</organism>
<dbReference type="Gene3D" id="2.60.120.200">
    <property type="match status" value="1"/>
</dbReference>
<dbReference type="GO" id="GO:0008810">
    <property type="term" value="F:cellulase activity"/>
    <property type="evidence" value="ECO:0007669"/>
    <property type="project" value="InterPro"/>
</dbReference>
<dbReference type="InterPro" id="IPR039448">
    <property type="entry name" value="Beta_helix"/>
</dbReference>
<dbReference type="SUPFAM" id="SSF51126">
    <property type="entry name" value="Pectin lyase-like"/>
    <property type="match status" value="1"/>
</dbReference>
<evidence type="ECO:0000313" key="5">
    <source>
        <dbReference type="EMBL" id="AQP43426.1"/>
    </source>
</evidence>
<keyword evidence="6" id="KW-1185">Reference proteome</keyword>
<evidence type="ECO:0000256" key="4">
    <source>
        <dbReference type="ARBA" id="ARBA00022837"/>
    </source>
</evidence>
<evidence type="ECO:0000256" key="3">
    <source>
        <dbReference type="ARBA" id="ARBA00022737"/>
    </source>
</evidence>
<dbReference type="AlphaFoldDB" id="A0A1Q2CBE4"/>
<dbReference type="InterPro" id="IPR013320">
    <property type="entry name" value="ConA-like_dom_sf"/>
</dbReference>
<dbReference type="InterPro" id="IPR008979">
    <property type="entry name" value="Galactose-bd-like_sf"/>
</dbReference>
<accession>A0A1Q2CBE4</accession>
<dbReference type="NCBIfam" id="NF041518">
    <property type="entry name" value="choice_anch_Q"/>
    <property type="match status" value="1"/>
</dbReference>
<dbReference type="Gene3D" id="2.60.120.430">
    <property type="entry name" value="Galactose-binding lectin"/>
    <property type="match status" value="1"/>
</dbReference>
<dbReference type="InterPro" id="IPR038081">
    <property type="entry name" value="CalX-like_sf"/>
</dbReference>
<dbReference type="InterPro" id="IPR003644">
    <property type="entry name" value="Calx_beta"/>
</dbReference>
<dbReference type="Pfam" id="PF00722">
    <property type="entry name" value="Glyco_hydro_16"/>
    <property type="match status" value="1"/>
</dbReference>
<comment type="similarity">
    <text evidence="1">Belongs to the glycosyl hydrolase 16 family.</text>
</comment>
<dbReference type="CDD" id="cd08023">
    <property type="entry name" value="GH16_laminarinase_like"/>
    <property type="match status" value="1"/>
</dbReference>
<dbReference type="STRING" id="1610493.RPIT_00140"/>
<evidence type="ECO:0000256" key="2">
    <source>
        <dbReference type="ARBA" id="ARBA00022729"/>
    </source>
</evidence>